<proteinExistence type="predicted"/>
<reference evidence="3" key="1">
    <citation type="submission" date="2017-02" db="UniProtKB">
        <authorList>
            <consortium name="WormBaseParasite"/>
        </authorList>
    </citation>
    <scope>IDENTIFICATION</scope>
</reference>
<accession>A0A0N4T2G5</accession>
<protein>
    <submittedName>
        <fullName evidence="3">Fanconi anemia group A protein</fullName>
    </submittedName>
</protein>
<sequence length="1041" mass="119133">MSSFIWIQFLPTLFEAAVEHIGELFHKQQYALYWLPVPKLVKFDIYFYIRRKRIYQEALNFLSTSRNLLRPNRNNNVRLQEPLEVDGAEWREARLHNKQEICSILKNESKQLLRIFANGQIDLCLQAVSDLSVECPDFEMNEVFLTYLRKEFVVMSFSTVCSYAKKWIDFLMKNTSGIRNHCFLLKHLICCTDLLQNKQLQLLLHEILPQAYCHLCLMKQYSIASVVAEVIFYSVALLAAYSDEYDRETLRSVWNKLLLPEVCMKSAHFNLCTVLVMSSLDFDCTQHMQCLENSLSNFKENDDLSLSTRKQFLILLKANLGILLSHCQPSQSEMLLNILISFHLENNDLYLLIQSIFRHSRLTDAYASKVVQPFFRCLLLNLSLLTDGNFAQQKGNVGIWIRGNVVGILSISNKSYEDELNSWKIIMSSFVPPSHHILLPDKRFCQIVQSICGRGYSLKSLPVSLRVALFCVLISLIPCISSELFEIAIESTLSIMRSDTKLFRVLINSFKEKVLKKYIKILLRCGCSNNYSKSTQILVKEFLLSGCSRDMLAVKSDAILKAAVQRPLIEEEYYFLKPLCDTFDEIHCEMNAGENSALRISAEEIFQHVYGLVSPLDCTDAIKLSLFELSLSMLSVVKTLQDNDTTITEEEIENIAEHVTNADQLCKAVCKHPDRLIELGIISEQMSQLLKRSILWMVKRGKLEHIISWKYVKYFEFYDESNINEIISIASVEMLKNLLHSSSHDLQASKKFALYFALAKHQNEEKRKLLFAVLKDVLEIVVDIAGRDYLTAIDFLRHILPVATGSAYERDFVSFALAVLAVNCELLSSNFVALRKTLSLLLNCLRFGAHSVINDQCSLYINLFVCVGQAIQKYINDTQTTNPQFTRYLSYGFAKVAGEMVKYERSFSRVAPFIISECLEDAECLSLALFRIFSMCDGHSVALLTSNLPQLQKTRFANLMQCKHSEVLVRLGRNEKHSVPICPSTISNSNKREESKSKQFNENVIRCDGLLCSRCRCNVKLGYKLSNSTDQAECVLICPTV</sequence>
<dbReference type="STRING" id="6280.A0A0N4T2G5"/>
<name>A0A0N4T2G5_BRUPA</name>
<dbReference type="WBParaSite" id="BPAG_0000239401-mRNA-1">
    <property type="protein sequence ID" value="BPAG_0000239401-mRNA-1"/>
    <property type="gene ID" value="BPAG_0000239401"/>
</dbReference>
<evidence type="ECO:0000313" key="2">
    <source>
        <dbReference type="Proteomes" id="UP000278627"/>
    </source>
</evidence>
<organism evidence="3">
    <name type="scientific">Brugia pahangi</name>
    <name type="common">Filarial nematode worm</name>
    <dbReference type="NCBI Taxonomy" id="6280"/>
    <lineage>
        <taxon>Eukaryota</taxon>
        <taxon>Metazoa</taxon>
        <taxon>Ecdysozoa</taxon>
        <taxon>Nematoda</taxon>
        <taxon>Chromadorea</taxon>
        <taxon>Rhabditida</taxon>
        <taxon>Spirurina</taxon>
        <taxon>Spiruromorpha</taxon>
        <taxon>Filarioidea</taxon>
        <taxon>Onchocercidae</taxon>
        <taxon>Brugia</taxon>
    </lineage>
</organism>
<dbReference type="Proteomes" id="UP000278627">
    <property type="component" value="Unassembled WGS sequence"/>
</dbReference>
<evidence type="ECO:0000313" key="3">
    <source>
        <dbReference type="WBParaSite" id="BPAG_0000239401-mRNA-1"/>
    </source>
</evidence>
<dbReference type="EMBL" id="UZAD01000330">
    <property type="protein sequence ID" value="VDN83550.1"/>
    <property type="molecule type" value="Genomic_DNA"/>
</dbReference>
<evidence type="ECO:0000313" key="1">
    <source>
        <dbReference type="EMBL" id="VDN83550.1"/>
    </source>
</evidence>
<dbReference type="AlphaFoldDB" id="A0A0N4T2G5"/>
<keyword evidence="2" id="KW-1185">Reference proteome</keyword>
<reference evidence="1 2" key="2">
    <citation type="submission" date="2018-11" db="EMBL/GenBank/DDBJ databases">
        <authorList>
            <consortium name="Pathogen Informatics"/>
        </authorList>
    </citation>
    <scope>NUCLEOTIDE SEQUENCE [LARGE SCALE GENOMIC DNA]</scope>
</reference>
<gene>
    <name evidence="1" type="ORF">BPAG_LOCUS2364</name>
</gene>